<dbReference type="OrthoDB" id="2079901at2"/>
<sequence>MKQKDELKNIQLSTVSLEESKANNVGYGLYKIKGKNKARFCQAIQENLDVIIRTKHLSNSELGFLLSMMPLVQLHSNAIINHKDNRFFLKLLVILEGKERQQAKSLLHY</sequence>
<dbReference type="EMBL" id="NPMS01000003">
    <property type="protein sequence ID" value="OZU89023.1"/>
    <property type="molecule type" value="Genomic_DNA"/>
</dbReference>
<reference evidence="1 2" key="1">
    <citation type="submission" date="2017-08" db="EMBL/GenBank/DDBJ databases">
        <title>Virgibacillus indicus sp. nov. and Virgibacillus profoundi sp. nov, two moderately halophilic bacteria isolated from marine sediment by using the Microfluidic Streak Plate.</title>
        <authorList>
            <person name="Xu B."/>
            <person name="Hu B."/>
            <person name="Wang J."/>
            <person name="Zhu Y."/>
            <person name="Huang L."/>
            <person name="Du W."/>
            <person name="Huang Y."/>
        </authorList>
    </citation>
    <scope>NUCLEOTIDE SEQUENCE [LARGE SCALE GENOMIC DNA]</scope>
    <source>
        <strain evidence="1 2">IO3-P2-C2</strain>
    </source>
</reference>
<dbReference type="AlphaFoldDB" id="A0A265NAK3"/>
<organism evidence="1 2">
    <name type="scientific">Virgibacillus indicus</name>
    <dbReference type="NCBI Taxonomy" id="2024554"/>
    <lineage>
        <taxon>Bacteria</taxon>
        <taxon>Bacillati</taxon>
        <taxon>Bacillota</taxon>
        <taxon>Bacilli</taxon>
        <taxon>Bacillales</taxon>
        <taxon>Bacillaceae</taxon>
        <taxon>Virgibacillus</taxon>
    </lineage>
</organism>
<evidence type="ECO:0000313" key="2">
    <source>
        <dbReference type="Proteomes" id="UP000216498"/>
    </source>
</evidence>
<dbReference type="Proteomes" id="UP000216498">
    <property type="component" value="Unassembled WGS sequence"/>
</dbReference>
<keyword evidence="2" id="KW-1185">Reference proteome</keyword>
<accession>A0A265NAK3</accession>
<dbReference type="RefSeq" id="WP_094885381.1">
    <property type="nucleotide sequence ID" value="NZ_NPMS01000003.1"/>
</dbReference>
<comment type="caution">
    <text evidence="1">The sequence shown here is derived from an EMBL/GenBank/DDBJ whole genome shotgun (WGS) entry which is preliminary data.</text>
</comment>
<protein>
    <submittedName>
        <fullName evidence="1">Uncharacterized protein</fullName>
    </submittedName>
</protein>
<evidence type="ECO:0000313" key="1">
    <source>
        <dbReference type="EMBL" id="OZU89023.1"/>
    </source>
</evidence>
<name>A0A265NAK3_9BACI</name>
<gene>
    <name evidence="1" type="ORF">CIL03_08375</name>
</gene>
<proteinExistence type="predicted"/>